<dbReference type="OrthoDB" id="323192at2157"/>
<name>A0A1I2RTY4_9EURY</name>
<keyword evidence="2" id="KW-1185">Reference proteome</keyword>
<evidence type="ECO:0008006" key="3">
    <source>
        <dbReference type="Google" id="ProtNLM"/>
    </source>
</evidence>
<reference evidence="2" key="1">
    <citation type="submission" date="2016-10" db="EMBL/GenBank/DDBJ databases">
        <authorList>
            <person name="Varghese N."/>
            <person name="Submissions S."/>
        </authorList>
    </citation>
    <scope>NUCLEOTIDE SEQUENCE [LARGE SCALE GENOMIC DNA]</scope>
    <source>
        <strain evidence="2">CGMCC 1.7739</strain>
    </source>
</reference>
<dbReference type="STRING" id="553467.SAMN04488063_2017"/>
<evidence type="ECO:0000313" key="1">
    <source>
        <dbReference type="EMBL" id="SFG42989.1"/>
    </source>
</evidence>
<evidence type="ECO:0000313" key="2">
    <source>
        <dbReference type="Proteomes" id="UP000198876"/>
    </source>
</evidence>
<dbReference type="RefSeq" id="WP_092891770.1">
    <property type="nucleotide sequence ID" value="NZ_FOOQ01000002.1"/>
</dbReference>
<gene>
    <name evidence="1" type="ORF">SAMN04488063_2017</name>
</gene>
<protein>
    <recommendedName>
        <fullName evidence="3">RNase_H superfamily protein</fullName>
    </recommendedName>
</protein>
<organism evidence="1 2">
    <name type="scientific">Halopelagius inordinatus</name>
    <dbReference type="NCBI Taxonomy" id="553467"/>
    <lineage>
        <taxon>Archaea</taxon>
        <taxon>Methanobacteriati</taxon>
        <taxon>Methanobacteriota</taxon>
        <taxon>Stenosarchaea group</taxon>
        <taxon>Halobacteria</taxon>
        <taxon>Halobacteriales</taxon>
        <taxon>Haloferacaceae</taxon>
    </lineage>
</organism>
<dbReference type="EMBL" id="FOOQ01000002">
    <property type="protein sequence ID" value="SFG42989.1"/>
    <property type="molecule type" value="Genomic_DNA"/>
</dbReference>
<dbReference type="AlphaFoldDB" id="A0A1I2RTY4"/>
<proteinExistence type="predicted"/>
<sequence length="238" mass="26978">MPGRFAIDIETVSPSLDHYETPPDFRDPRYFELLAVALGYESETGTRETEMLFRRDDSPADELSLGERVLDWLAAREGDRYLTYGGESFDRPQLIGRLERAAEACSDGGETVSRLARLLDEELEHDDLQPPAWDAFGEYTRLEETCRNVGIEPEDTLWADYEHGLDIAEMRPSKIRGFEKVLNKDIPVFGERYIALAAAGATETLTFRALSELLDHYGREDIVHLFDVADARPFGNGR</sequence>
<accession>A0A1I2RTY4</accession>
<dbReference type="Proteomes" id="UP000198876">
    <property type="component" value="Unassembled WGS sequence"/>
</dbReference>